<dbReference type="Proteomes" id="UP000321595">
    <property type="component" value="Chromosome"/>
</dbReference>
<evidence type="ECO:0000313" key="1">
    <source>
        <dbReference type="EMBL" id="QED26933.1"/>
    </source>
</evidence>
<reference evidence="1 2" key="1">
    <citation type="submission" date="2019-08" db="EMBL/GenBank/DDBJ databases">
        <authorList>
            <person name="Liang Q."/>
        </authorList>
    </citation>
    <scope>NUCLEOTIDE SEQUENCE [LARGE SCALE GENOMIC DNA]</scope>
    <source>
        <strain evidence="1 2">V1718</strain>
    </source>
</reference>
<evidence type="ECO:0000313" key="2">
    <source>
        <dbReference type="Proteomes" id="UP000321595"/>
    </source>
</evidence>
<organism evidence="1 2">
    <name type="scientific">Microvenator marinus</name>
    <dbReference type="NCBI Taxonomy" id="2600177"/>
    <lineage>
        <taxon>Bacteria</taxon>
        <taxon>Deltaproteobacteria</taxon>
        <taxon>Bradymonadales</taxon>
        <taxon>Microvenatoraceae</taxon>
        <taxon>Microvenator</taxon>
    </lineage>
</organism>
<protein>
    <submittedName>
        <fullName evidence="1">Uncharacterized protein</fullName>
    </submittedName>
</protein>
<dbReference type="AlphaFoldDB" id="A0A5B8XSB8"/>
<dbReference type="KEGG" id="bbae:FRD01_06690"/>
<name>A0A5B8XSB8_9DELT</name>
<proteinExistence type="predicted"/>
<sequence>MNITCWSCLKEIEVGDRIGRTEECPKCYADLHVCRMCKFWDTSAAGECREPNADRVLKKEKSNFCDYFSVRNDIEGDNKISDAKAKLDALFKNL</sequence>
<accession>A0A5B8XSB8</accession>
<dbReference type="RefSeq" id="WP_146958618.1">
    <property type="nucleotide sequence ID" value="NZ_CP042467.1"/>
</dbReference>
<dbReference type="EMBL" id="CP042467">
    <property type="protein sequence ID" value="QED26933.1"/>
    <property type="molecule type" value="Genomic_DNA"/>
</dbReference>
<keyword evidence="2" id="KW-1185">Reference proteome</keyword>
<gene>
    <name evidence="1" type="ORF">FRD01_06690</name>
</gene>
<dbReference type="OrthoDB" id="129664at2"/>